<dbReference type="EMBL" id="LNYG01000013">
    <property type="protein sequence ID" value="KTD07826.1"/>
    <property type="molecule type" value="Genomic_DNA"/>
</dbReference>
<dbReference type="STRING" id="455.Ljam_2021"/>
<evidence type="ECO:0000313" key="2">
    <source>
        <dbReference type="Proteomes" id="UP000054715"/>
    </source>
</evidence>
<accession>A0A0W0UIV7</accession>
<reference evidence="1 2" key="1">
    <citation type="submission" date="2015-11" db="EMBL/GenBank/DDBJ databases">
        <title>Genomic analysis of 38 Legionella species identifies large and diverse effector repertoires.</title>
        <authorList>
            <person name="Burstein D."/>
            <person name="Amaro F."/>
            <person name="Zusman T."/>
            <person name="Lifshitz Z."/>
            <person name="Cohen O."/>
            <person name="Gilbert J.A."/>
            <person name="Pupko T."/>
            <person name="Shuman H.A."/>
            <person name="Segal G."/>
        </authorList>
    </citation>
    <scope>NUCLEOTIDE SEQUENCE [LARGE SCALE GENOMIC DNA]</scope>
    <source>
        <strain evidence="1 2">JA-26-G1-E2</strain>
    </source>
</reference>
<evidence type="ECO:0000313" key="1">
    <source>
        <dbReference type="EMBL" id="KTD07826.1"/>
    </source>
</evidence>
<organism evidence="1 2">
    <name type="scientific">Legionella jamestowniensis</name>
    <dbReference type="NCBI Taxonomy" id="455"/>
    <lineage>
        <taxon>Bacteria</taxon>
        <taxon>Pseudomonadati</taxon>
        <taxon>Pseudomonadota</taxon>
        <taxon>Gammaproteobacteria</taxon>
        <taxon>Legionellales</taxon>
        <taxon>Legionellaceae</taxon>
        <taxon>Legionella</taxon>
    </lineage>
</organism>
<dbReference type="AlphaFoldDB" id="A0A0W0UIV7"/>
<proteinExistence type="predicted"/>
<gene>
    <name evidence="1" type="ORF">Ljam_2021</name>
</gene>
<comment type="caution">
    <text evidence="1">The sequence shown here is derived from an EMBL/GenBank/DDBJ whole genome shotgun (WGS) entry which is preliminary data.</text>
</comment>
<protein>
    <submittedName>
        <fullName evidence="1">Uncharacterized protein</fullName>
    </submittedName>
</protein>
<name>A0A0W0UIV7_9GAMM</name>
<sequence length="90" mass="10654">MLVGKCYAFKSHQNLKEPALTQELWRFLPDFPFRISTNIPLLKTYSLSPITYVCWFDYNCLLLVDDKLIQIYSLNFALEQSLNLTQCIWD</sequence>
<dbReference type="Proteomes" id="UP000054715">
    <property type="component" value="Unassembled WGS sequence"/>
</dbReference>